<evidence type="ECO:0000259" key="1">
    <source>
        <dbReference type="Pfam" id="PF04961"/>
    </source>
</evidence>
<sequence length="197" mass="20810">MTLADRTIGEFLENVASNEVTPSGGAVAGISGAMGAALCEMVCIHTLGTEEHADVADEMTDCRDTLAASRRRLLELADDDVRAVDRVQTAFESGDSDRIQKAAKRSTMVPIETAEICLDVVDAAVTVTAKGTQVAVPDAVVGALLAHAALEGSVSTVHANLATIEDPEFVTEMERRAAEMEVAAEEALSQVRANRNW</sequence>
<dbReference type="AlphaFoldDB" id="A0AAW4PW25"/>
<evidence type="ECO:0000313" key="2">
    <source>
        <dbReference type="EMBL" id="MBX0324462.1"/>
    </source>
</evidence>
<dbReference type="InterPro" id="IPR036178">
    <property type="entry name" value="Formintransfe-cycloase-like_sf"/>
</dbReference>
<evidence type="ECO:0000313" key="3">
    <source>
        <dbReference type="Proteomes" id="UP001430377"/>
    </source>
</evidence>
<comment type="caution">
    <text evidence="2">The sequence shown here is derived from an EMBL/GenBank/DDBJ whole genome shotgun (WGS) entry which is preliminary data.</text>
</comment>
<dbReference type="EMBL" id="RKLR01000006">
    <property type="protein sequence ID" value="MBX0324462.1"/>
    <property type="molecule type" value="Genomic_DNA"/>
</dbReference>
<reference evidence="2 3" key="1">
    <citation type="submission" date="2021-06" db="EMBL/GenBank/DDBJ databases">
        <title>Halomicroarcula sp. a new haloarchaeum isolated from saline soil.</title>
        <authorList>
            <person name="Duran-Viseras A."/>
            <person name="Sanchez-Porro C."/>
            <person name="Ventosa A."/>
        </authorList>
    </citation>
    <scope>NUCLEOTIDE SEQUENCE [LARGE SCALE GENOMIC DNA]</scope>
    <source>
        <strain evidence="2 3">F13</strain>
    </source>
</reference>
<dbReference type="Proteomes" id="UP001430377">
    <property type="component" value="Unassembled WGS sequence"/>
</dbReference>
<dbReference type="InterPro" id="IPR007044">
    <property type="entry name" value="Cyclodeamin/CycHdrlase"/>
</dbReference>
<name>A0AAW4PW25_9EURY</name>
<gene>
    <name evidence="2" type="ORF">EGH21_15640</name>
</gene>
<dbReference type="Gene3D" id="1.20.120.680">
    <property type="entry name" value="Formiminotetrahydrofolate cyclodeaminase monomer, up-and-down helical bundle"/>
    <property type="match status" value="1"/>
</dbReference>
<accession>A0AAW4PW25</accession>
<dbReference type="GO" id="GO:0003824">
    <property type="term" value="F:catalytic activity"/>
    <property type="evidence" value="ECO:0007669"/>
    <property type="project" value="InterPro"/>
</dbReference>
<dbReference type="SUPFAM" id="SSF101262">
    <property type="entry name" value="Methenyltetrahydrofolate cyclohydrolase-like"/>
    <property type="match status" value="1"/>
</dbReference>
<protein>
    <submittedName>
        <fullName evidence="2">Cyclodeaminase/cyclohydrolase family protein</fullName>
    </submittedName>
</protein>
<keyword evidence="3" id="KW-1185">Reference proteome</keyword>
<dbReference type="RefSeq" id="WP_220619410.1">
    <property type="nucleotide sequence ID" value="NZ_RKLR01000006.1"/>
</dbReference>
<dbReference type="Pfam" id="PF04961">
    <property type="entry name" value="FTCD_C"/>
    <property type="match status" value="1"/>
</dbReference>
<proteinExistence type="predicted"/>
<feature type="domain" description="Cyclodeaminase/cyclohydrolase" evidence="1">
    <location>
        <begin position="7"/>
        <end position="178"/>
    </location>
</feature>
<organism evidence="2 3">
    <name type="scientific">Haloarcula rubra</name>
    <dbReference type="NCBI Taxonomy" id="2487747"/>
    <lineage>
        <taxon>Archaea</taxon>
        <taxon>Methanobacteriati</taxon>
        <taxon>Methanobacteriota</taxon>
        <taxon>Stenosarchaea group</taxon>
        <taxon>Halobacteria</taxon>
        <taxon>Halobacteriales</taxon>
        <taxon>Haloarculaceae</taxon>
        <taxon>Haloarcula</taxon>
    </lineage>
</organism>